<organism evidence="1 2">
    <name type="scientific">Fistulina hepatica ATCC 64428</name>
    <dbReference type="NCBI Taxonomy" id="1128425"/>
    <lineage>
        <taxon>Eukaryota</taxon>
        <taxon>Fungi</taxon>
        <taxon>Dikarya</taxon>
        <taxon>Basidiomycota</taxon>
        <taxon>Agaricomycotina</taxon>
        <taxon>Agaricomycetes</taxon>
        <taxon>Agaricomycetidae</taxon>
        <taxon>Agaricales</taxon>
        <taxon>Fistulinaceae</taxon>
        <taxon>Fistulina</taxon>
    </lineage>
</organism>
<proteinExistence type="predicted"/>
<name>A0A0D7A8P5_9AGAR</name>
<reference evidence="1 2" key="1">
    <citation type="journal article" date="2015" name="Fungal Genet. Biol.">
        <title>Evolution of novel wood decay mechanisms in Agaricales revealed by the genome sequences of Fistulina hepatica and Cylindrobasidium torrendii.</title>
        <authorList>
            <person name="Floudas D."/>
            <person name="Held B.W."/>
            <person name="Riley R."/>
            <person name="Nagy L.G."/>
            <person name="Koehler G."/>
            <person name="Ransdell A.S."/>
            <person name="Younus H."/>
            <person name="Chow J."/>
            <person name="Chiniquy J."/>
            <person name="Lipzen A."/>
            <person name="Tritt A."/>
            <person name="Sun H."/>
            <person name="Haridas S."/>
            <person name="LaButti K."/>
            <person name="Ohm R.A."/>
            <person name="Kues U."/>
            <person name="Blanchette R.A."/>
            <person name="Grigoriev I.V."/>
            <person name="Minto R.E."/>
            <person name="Hibbett D.S."/>
        </authorList>
    </citation>
    <scope>NUCLEOTIDE SEQUENCE [LARGE SCALE GENOMIC DNA]</scope>
    <source>
        <strain evidence="1 2">ATCC 64428</strain>
    </source>
</reference>
<dbReference type="Gene3D" id="3.30.559.10">
    <property type="entry name" value="Chloramphenicol acetyltransferase-like domain"/>
    <property type="match status" value="1"/>
</dbReference>
<dbReference type="InterPro" id="IPR023213">
    <property type="entry name" value="CAT-like_dom_sf"/>
</dbReference>
<gene>
    <name evidence="1" type="ORF">FISHEDRAFT_74918</name>
</gene>
<evidence type="ECO:0000313" key="2">
    <source>
        <dbReference type="Proteomes" id="UP000054144"/>
    </source>
</evidence>
<dbReference type="Proteomes" id="UP000054144">
    <property type="component" value="Unassembled WGS sequence"/>
</dbReference>
<accession>A0A0D7A8P5</accession>
<sequence>MSAGQHVIDGGGVLSVLDLYLETLSDVLEEHTARVTDLPWGREVKRLPPVMATFFTQDLLRTGIESPPAFPEGAQPPPTFSSLMPWVHSRKTTDEARRGLVLHAHDEGLDCDPPPKSNSKWAEQVPAQFQHTAEAFLSKPIFPPMMSLHWQRRNLPRGCKSLVFVPMNNDKKLISIDLDSTTVERRSGPVAFDGLVDRGDAL</sequence>
<dbReference type="EMBL" id="KN882004">
    <property type="protein sequence ID" value="KIY47178.1"/>
    <property type="molecule type" value="Genomic_DNA"/>
</dbReference>
<keyword evidence="2" id="KW-1185">Reference proteome</keyword>
<evidence type="ECO:0000313" key="1">
    <source>
        <dbReference type="EMBL" id="KIY47178.1"/>
    </source>
</evidence>
<dbReference type="AlphaFoldDB" id="A0A0D7A8P5"/>
<protein>
    <submittedName>
        <fullName evidence="1">Uncharacterized protein</fullName>
    </submittedName>
</protein>